<dbReference type="Gene3D" id="1.20.5.1930">
    <property type="match status" value="1"/>
</dbReference>
<dbReference type="InterPro" id="IPR050482">
    <property type="entry name" value="Sensor_HK_TwoCompSys"/>
</dbReference>
<feature type="domain" description="Signal transduction histidine kinase subgroup 3 dimerisation and phosphoacceptor" evidence="6">
    <location>
        <begin position="168"/>
        <end position="230"/>
    </location>
</feature>
<protein>
    <submittedName>
        <fullName evidence="7">Sensor histidine kinase</fullName>
    </submittedName>
</protein>
<evidence type="ECO:0000259" key="6">
    <source>
        <dbReference type="Pfam" id="PF07730"/>
    </source>
</evidence>
<keyword evidence="8" id="KW-1185">Reference proteome</keyword>
<feature type="transmembrane region" description="Helical" evidence="4">
    <location>
        <begin position="61"/>
        <end position="85"/>
    </location>
</feature>
<dbReference type="InterPro" id="IPR003594">
    <property type="entry name" value="HATPase_dom"/>
</dbReference>
<dbReference type="RefSeq" id="WP_172165692.1">
    <property type="nucleotide sequence ID" value="NZ_CP053564.1"/>
</dbReference>
<dbReference type="KEGG" id="pbro:HOP40_30695"/>
<reference evidence="7 8" key="1">
    <citation type="submission" date="2020-05" db="EMBL/GenBank/DDBJ databases">
        <authorList>
            <person name="Mo P."/>
        </authorList>
    </citation>
    <scope>NUCLEOTIDE SEQUENCE [LARGE SCALE GENOMIC DNA]</scope>
    <source>
        <strain evidence="7 8">Gen01</strain>
    </source>
</reference>
<dbReference type="GO" id="GO:0046983">
    <property type="term" value="F:protein dimerization activity"/>
    <property type="evidence" value="ECO:0007669"/>
    <property type="project" value="InterPro"/>
</dbReference>
<evidence type="ECO:0000256" key="3">
    <source>
        <dbReference type="ARBA" id="ARBA00023012"/>
    </source>
</evidence>
<keyword evidence="3" id="KW-0902">Two-component regulatory system</keyword>
<keyword evidence="1" id="KW-0808">Transferase</keyword>
<dbReference type="GO" id="GO:0016020">
    <property type="term" value="C:membrane"/>
    <property type="evidence" value="ECO:0007669"/>
    <property type="project" value="InterPro"/>
</dbReference>
<dbReference type="GO" id="GO:0000155">
    <property type="term" value="F:phosphorelay sensor kinase activity"/>
    <property type="evidence" value="ECO:0007669"/>
    <property type="project" value="InterPro"/>
</dbReference>
<keyword evidence="4" id="KW-0472">Membrane</keyword>
<gene>
    <name evidence="7" type="ORF">HOP40_30695</name>
</gene>
<dbReference type="Proteomes" id="UP000505377">
    <property type="component" value="Chromosome"/>
</dbReference>
<dbReference type="Pfam" id="PF07730">
    <property type="entry name" value="HisKA_3"/>
    <property type="match status" value="1"/>
</dbReference>
<evidence type="ECO:0000259" key="5">
    <source>
        <dbReference type="Pfam" id="PF02518"/>
    </source>
</evidence>
<feature type="domain" description="Histidine kinase/HSP90-like ATPase" evidence="5">
    <location>
        <begin position="265"/>
        <end position="348"/>
    </location>
</feature>
<feature type="transmembrane region" description="Helical" evidence="4">
    <location>
        <begin position="97"/>
        <end position="115"/>
    </location>
</feature>
<evidence type="ECO:0000313" key="7">
    <source>
        <dbReference type="EMBL" id="QJY49590.1"/>
    </source>
</evidence>
<dbReference type="AlphaFoldDB" id="A0A6M6JQP0"/>
<dbReference type="CDD" id="cd16917">
    <property type="entry name" value="HATPase_UhpB-NarQ-NarX-like"/>
    <property type="match status" value="1"/>
</dbReference>
<evidence type="ECO:0000256" key="2">
    <source>
        <dbReference type="ARBA" id="ARBA00022777"/>
    </source>
</evidence>
<name>A0A6M6JQP0_9PSEU</name>
<evidence type="ECO:0000313" key="8">
    <source>
        <dbReference type="Proteomes" id="UP000505377"/>
    </source>
</evidence>
<sequence>MKRDRSSLWYLVFLGYLFLQPAFDPAAGPLSWTVAIGSIVLFLAFQARTGAHPLPGHWSPALIALLGVLVVPVNAGGTVFFVYAAGSAGALLPRRAATLWLGGLTALTAASALVSTAPPPYVFLSIAPPLVSIWIVGLATMDEADRSREAAAMRVENARIEHLATLSERERISRDLHDLLGQTLTGIVVRAQLAQRLPAGDAAAEMAVVETMARDALTEVRATVSGWRQVSLDDELVVARDALAAAGVELEAVRDGDLVLTPSAESALALALREAVTNVVRHAGAGRCVVTLARVDGEVRLEVVDDGSGGSGADGNGLSGMRERITALGGTVRRVARGGTALVVALPERVAA</sequence>
<dbReference type="PANTHER" id="PTHR24421">
    <property type="entry name" value="NITRATE/NITRITE SENSOR PROTEIN NARX-RELATED"/>
    <property type="match status" value="1"/>
</dbReference>
<keyword evidence="4" id="KW-1133">Transmembrane helix</keyword>
<dbReference type="Gene3D" id="3.30.565.10">
    <property type="entry name" value="Histidine kinase-like ATPase, C-terminal domain"/>
    <property type="match status" value="1"/>
</dbReference>
<organism evidence="7 8">
    <name type="scientific">Pseudonocardia broussonetiae</name>
    <dbReference type="NCBI Taxonomy" id="2736640"/>
    <lineage>
        <taxon>Bacteria</taxon>
        <taxon>Bacillati</taxon>
        <taxon>Actinomycetota</taxon>
        <taxon>Actinomycetes</taxon>
        <taxon>Pseudonocardiales</taxon>
        <taxon>Pseudonocardiaceae</taxon>
        <taxon>Pseudonocardia</taxon>
    </lineage>
</organism>
<accession>A0A6M6JQP0</accession>
<evidence type="ECO:0000256" key="1">
    <source>
        <dbReference type="ARBA" id="ARBA00022679"/>
    </source>
</evidence>
<proteinExistence type="predicted"/>
<dbReference type="SUPFAM" id="SSF55874">
    <property type="entry name" value="ATPase domain of HSP90 chaperone/DNA topoisomerase II/histidine kinase"/>
    <property type="match status" value="1"/>
</dbReference>
<dbReference type="InterPro" id="IPR011712">
    <property type="entry name" value="Sig_transdc_His_kin_sub3_dim/P"/>
</dbReference>
<keyword evidence="2 7" id="KW-0418">Kinase</keyword>
<dbReference type="InterPro" id="IPR036890">
    <property type="entry name" value="HATPase_C_sf"/>
</dbReference>
<keyword evidence="4" id="KW-0812">Transmembrane</keyword>
<evidence type="ECO:0000256" key="4">
    <source>
        <dbReference type="SAM" id="Phobius"/>
    </source>
</evidence>
<dbReference type="Pfam" id="PF02518">
    <property type="entry name" value="HATPase_c"/>
    <property type="match status" value="1"/>
</dbReference>
<dbReference type="PANTHER" id="PTHR24421:SF63">
    <property type="entry name" value="SENSOR HISTIDINE KINASE DESK"/>
    <property type="match status" value="1"/>
</dbReference>
<dbReference type="EMBL" id="CP053564">
    <property type="protein sequence ID" value="QJY49590.1"/>
    <property type="molecule type" value="Genomic_DNA"/>
</dbReference>